<dbReference type="EMBL" id="CAQI01000053">
    <property type="protein sequence ID" value="CCQ47699.1"/>
    <property type="molecule type" value="Genomic_DNA"/>
</dbReference>
<feature type="transmembrane region" description="Helical" evidence="3">
    <location>
        <begin position="72"/>
        <end position="91"/>
    </location>
</feature>
<proteinExistence type="inferred from homology"/>
<feature type="transmembrane region" description="Helical" evidence="3">
    <location>
        <begin position="223"/>
        <end position="244"/>
    </location>
</feature>
<feature type="transmembrane region" description="Helical" evidence="3">
    <location>
        <begin position="256"/>
        <end position="277"/>
    </location>
</feature>
<reference evidence="6" key="1">
    <citation type="journal article" date="2014" name="Genome Announc.">
        <title>Genome Sequence of Arthrobacter siccitolerans 4J27, a Xeroprotectant-Producing Desiccation-Tolerant Microorganism.</title>
        <authorList>
            <person name="Manzanera M."/>
            <person name="Santa-Cruz-Calvo L."/>
            <person name="Vilchez J.I."/>
            <person name="Garcia-Fontana C."/>
            <person name="Silva-Castro G.A."/>
            <person name="Calvo C."/>
            <person name="Gonzalez-Lopez J."/>
        </authorList>
    </citation>
    <scope>NUCLEOTIDE SEQUENCE [LARGE SCALE GENOMIC DNA]</scope>
    <source>
        <strain evidence="6">4J27</strain>
    </source>
</reference>
<evidence type="ECO:0000256" key="1">
    <source>
        <dbReference type="ARBA" id="ARBA00007362"/>
    </source>
</evidence>
<keyword evidence="6" id="KW-1185">Reference proteome</keyword>
<feature type="region of interest" description="Disordered" evidence="2">
    <location>
        <begin position="337"/>
        <end position="378"/>
    </location>
</feature>
<evidence type="ECO:0000256" key="3">
    <source>
        <dbReference type="SAM" id="Phobius"/>
    </source>
</evidence>
<feature type="transmembrane region" description="Helical" evidence="3">
    <location>
        <begin position="191"/>
        <end position="211"/>
    </location>
</feature>
<keyword evidence="3" id="KW-1133">Transmembrane helix</keyword>
<feature type="domain" description="EamA" evidence="4">
    <location>
        <begin position="192"/>
        <end position="325"/>
    </location>
</feature>
<dbReference type="InterPro" id="IPR037185">
    <property type="entry name" value="EmrE-like"/>
</dbReference>
<accession>A0A024H7F1</accession>
<dbReference type="PANTHER" id="PTHR12715:SF4">
    <property type="entry name" value="EAMA DOMAIN-CONTAINING PROTEIN"/>
    <property type="match status" value="1"/>
</dbReference>
<evidence type="ECO:0000256" key="2">
    <source>
        <dbReference type="SAM" id="MobiDB-lite"/>
    </source>
</evidence>
<feature type="transmembrane region" description="Helical" evidence="3">
    <location>
        <begin position="129"/>
        <end position="151"/>
    </location>
</feature>
<dbReference type="InterPro" id="IPR052756">
    <property type="entry name" value="Alkyne_AA_exporter"/>
</dbReference>
<feature type="transmembrane region" description="Helical" evidence="3">
    <location>
        <begin position="309"/>
        <end position="325"/>
    </location>
</feature>
<name>A0A024H7F1_9MICC</name>
<evidence type="ECO:0000259" key="4">
    <source>
        <dbReference type="Pfam" id="PF00892"/>
    </source>
</evidence>
<feature type="domain" description="EamA" evidence="4">
    <location>
        <begin position="39"/>
        <end position="174"/>
    </location>
</feature>
<comment type="caution">
    <text evidence="5">The sequence shown here is derived from an EMBL/GenBank/DDBJ whole genome shotgun (WGS) entry which is preliminary data.</text>
</comment>
<keyword evidence="3" id="KW-0812">Transmembrane</keyword>
<dbReference type="Pfam" id="PF00892">
    <property type="entry name" value="EamA"/>
    <property type="match status" value="2"/>
</dbReference>
<feature type="compositionally biased region" description="Low complexity" evidence="2">
    <location>
        <begin position="338"/>
        <end position="364"/>
    </location>
</feature>
<evidence type="ECO:0000313" key="6">
    <source>
        <dbReference type="Proteomes" id="UP000035722"/>
    </source>
</evidence>
<dbReference type="STRING" id="861266.ARTSIC4J27_3695"/>
<organism evidence="5 6">
    <name type="scientific">Pseudarthrobacter siccitolerans</name>
    <dbReference type="NCBI Taxonomy" id="861266"/>
    <lineage>
        <taxon>Bacteria</taxon>
        <taxon>Bacillati</taxon>
        <taxon>Actinomycetota</taxon>
        <taxon>Actinomycetes</taxon>
        <taxon>Micrococcales</taxon>
        <taxon>Micrococcaceae</taxon>
        <taxon>Pseudarthrobacter</taxon>
    </lineage>
</organism>
<sequence>MADFRQPAVPVPGYIGSMPSTTAASTSGIPPLSSRIKALGVAAMVTTVVLWASAFVGIRAIGPHFSPGSLTLGRLAVAAVVLSLLVLPQLLKSRLLPKGREWWPILAYGAMWFGGYNVALNAAEHVLDAGTSALLINVNPILVAVMAGIVLKEGFPRWLIIGSLVAFAGVALIAVSSGQPSQPGESPTADVAGVLLCLLAAVLAAVSVIIQKPVLRKFPAAQATWFGILVGALCCLPFTGQLVSEIQAAPPEATLGLLYLGVFPTAIAFTTWAYALSLIDAGKLAATTYLVPGTTILISWLLLGESPTALALVGGLICLAGVGLTRRRSRTVIRHDAPAGAAGQAPGQVAGPVAPGSGPGQVAGRAAAGTDAKRSASR</sequence>
<dbReference type="Proteomes" id="UP000035722">
    <property type="component" value="Unassembled WGS sequence"/>
</dbReference>
<feature type="transmembrane region" description="Helical" evidence="3">
    <location>
        <begin position="103"/>
        <end position="123"/>
    </location>
</feature>
<feature type="transmembrane region" description="Helical" evidence="3">
    <location>
        <begin position="38"/>
        <end position="60"/>
    </location>
</feature>
<dbReference type="PANTHER" id="PTHR12715">
    <property type="entry name" value="TRANSPORTER, DRUG/METABOLITE EXPORTER FAMILY"/>
    <property type="match status" value="1"/>
</dbReference>
<dbReference type="AlphaFoldDB" id="A0A024H7F1"/>
<comment type="similarity">
    <text evidence="1">Belongs to the EamA transporter family.</text>
</comment>
<dbReference type="GO" id="GO:0016020">
    <property type="term" value="C:membrane"/>
    <property type="evidence" value="ECO:0007669"/>
    <property type="project" value="InterPro"/>
</dbReference>
<evidence type="ECO:0000313" key="5">
    <source>
        <dbReference type="EMBL" id="CCQ47699.1"/>
    </source>
</evidence>
<feature type="transmembrane region" description="Helical" evidence="3">
    <location>
        <begin position="158"/>
        <end position="179"/>
    </location>
</feature>
<gene>
    <name evidence="5" type="ORF">ARTSIC4J27_3695</name>
</gene>
<keyword evidence="3" id="KW-0472">Membrane</keyword>
<dbReference type="SUPFAM" id="SSF103481">
    <property type="entry name" value="Multidrug resistance efflux transporter EmrE"/>
    <property type="match status" value="2"/>
</dbReference>
<feature type="transmembrane region" description="Helical" evidence="3">
    <location>
        <begin position="284"/>
        <end position="303"/>
    </location>
</feature>
<dbReference type="InterPro" id="IPR000620">
    <property type="entry name" value="EamA_dom"/>
</dbReference>
<protein>
    <recommendedName>
        <fullName evidence="4">EamA domain-containing protein</fullName>
    </recommendedName>
</protein>